<feature type="non-terminal residue" evidence="2">
    <location>
        <position position="1"/>
    </location>
</feature>
<evidence type="ECO:0000313" key="3">
    <source>
        <dbReference type="Proteomes" id="UP000735302"/>
    </source>
</evidence>
<organism evidence="2 3">
    <name type="scientific">Plakobranchus ocellatus</name>
    <dbReference type="NCBI Taxonomy" id="259542"/>
    <lineage>
        <taxon>Eukaryota</taxon>
        <taxon>Metazoa</taxon>
        <taxon>Spiralia</taxon>
        <taxon>Lophotrochozoa</taxon>
        <taxon>Mollusca</taxon>
        <taxon>Gastropoda</taxon>
        <taxon>Heterobranchia</taxon>
        <taxon>Euthyneura</taxon>
        <taxon>Panpulmonata</taxon>
        <taxon>Sacoglossa</taxon>
        <taxon>Placobranchoidea</taxon>
        <taxon>Plakobranchidae</taxon>
        <taxon>Plakobranchus</taxon>
    </lineage>
</organism>
<dbReference type="AlphaFoldDB" id="A0AAV3YD66"/>
<keyword evidence="3" id="KW-1185">Reference proteome</keyword>
<accession>A0AAV3YD66</accession>
<gene>
    <name evidence="2" type="ORF">PoB_000684100</name>
</gene>
<reference evidence="2 3" key="1">
    <citation type="journal article" date="2021" name="Elife">
        <title>Chloroplast acquisition without the gene transfer in kleptoplastic sea slugs, Plakobranchus ocellatus.</title>
        <authorList>
            <person name="Maeda T."/>
            <person name="Takahashi S."/>
            <person name="Yoshida T."/>
            <person name="Shimamura S."/>
            <person name="Takaki Y."/>
            <person name="Nagai Y."/>
            <person name="Toyoda A."/>
            <person name="Suzuki Y."/>
            <person name="Arimoto A."/>
            <person name="Ishii H."/>
            <person name="Satoh N."/>
            <person name="Nishiyama T."/>
            <person name="Hasebe M."/>
            <person name="Maruyama T."/>
            <person name="Minagawa J."/>
            <person name="Obokata J."/>
            <person name="Shigenobu S."/>
        </authorList>
    </citation>
    <scope>NUCLEOTIDE SEQUENCE [LARGE SCALE GENOMIC DNA]</scope>
</reference>
<sequence>SRLLGLNFSSHNRRENLVAWLPRKGRHSSWPSQDYPLSGTDYWKLKDEPRSQRGSGLLNYSKHCESTRPVAARTNHCFPRRMHANNSSSSSSSSSNNNNNSIKITTTSSTTTSAATTTTTTTAAAAATTTTTTTASK</sequence>
<proteinExistence type="predicted"/>
<protein>
    <submittedName>
        <fullName evidence="2">Uncharacterized protein</fullName>
    </submittedName>
</protein>
<dbReference type="Proteomes" id="UP000735302">
    <property type="component" value="Unassembled WGS sequence"/>
</dbReference>
<evidence type="ECO:0000256" key="1">
    <source>
        <dbReference type="SAM" id="MobiDB-lite"/>
    </source>
</evidence>
<evidence type="ECO:0000313" key="2">
    <source>
        <dbReference type="EMBL" id="GFN80335.1"/>
    </source>
</evidence>
<comment type="caution">
    <text evidence="2">The sequence shown here is derived from an EMBL/GenBank/DDBJ whole genome shotgun (WGS) entry which is preliminary data.</text>
</comment>
<dbReference type="EMBL" id="BLXT01000817">
    <property type="protein sequence ID" value="GFN80335.1"/>
    <property type="molecule type" value="Genomic_DNA"/>
</dbReference>
<feature type="compositionally biased region" description="Low complexity" evidence="1">
    <location>
        <begin position="84"/>
        <end position="137"/>
    </location>
</feature>
<feature type="region of interest" description="Disordered" evidence="1">
    <location>
        <begin position="68"/>
        <end position="137"/>
    </location>
</feature>
<name>A0AAV3YD66_9GAST</name>